<dbReference type="RefSeq" id="XP_044714787.1">
    <property type="nucleotide sequence ID" value="XM_044869890.1"/>
</dbReference>
<reference evidence="2" key="1">
    <citation type="submission" date="2021-09" db="EMBL/GenBank/DDBJ databases">
        <title>A high-quality genome of the endoparasitic fungus Hirsutella rhossiliensis with a comparison of Hirsutella genomes reveals transposable elements contributing to genome size variation.</title>
        <authorList>
            <person name="Lin R."/>
            <person name="Jiao Y."/>
            <person name="Sun X."/>
            <person name="Ling J."/>
            <person name="Xie B."/>
            <person name="Cheng X."/>
        </authorList>
    </citation>
    <scope>NUCLEOTIDE SEQUENCE</scope>
    <source>
        <strain evidence="2">HR02</strain>
    </source>
</reference>
<evidence type="ECO:0000313" key="2">
    <source>
        <dbReference type="EMBL" id="KAH0957273.1"/>
    </source>
</evidence>
<proteinExistence type="predicted"/>
<comment type="caution">
    <text evidence="2">The sequence shown here is derived from an EMBL/GenBank/DDBJ whole genome shotgun (WGS) entry which is preliminary data.</text>
</comment>
<feature type="region of interest" description="Disordered" evidence="1">
    <location>
        <begin position="1"/>
        <end position="230"/>
    </location>
</feature>
<evidence type="ECO:0000313" key="3">
    <source>
        <dbReference type="Proteomes" id="UP000824596"/>
    </source>
</evidence>
<dbReference type="AlphaFoldDB" id="A0A9P8SC54"/>
<feature type="compositionally biased region" description="Polar residues" evidence="1">
    <location>
        <begin position="167"/>
        <end position="176"/>
    </location>
</feature>
<keyword evidence="3" id="KW-1185">Reference proteome</keyword>
<protein>
    <submittedName>
        <fullName evidence="2">Uncharacterized protein</fullName>
    </submittedName>
</protein>
<sequence>MRTRSKTDPSVHPLGAGEKPNQGKSDCYSWSGERPQERTGQHGPGPWAGNAQGKNRKKNKKAKRVTTSTFAPHAGSARMDSLSQVASAAGVRGDELSHRGPNLATDEGKAAGSTSQGQNDNSEGDRPAASGSKSRPAHYGPKQEYRADAGGSLRMQKKRRNRPHAIDTQSADSHGNSAGAVKDAAPNPGLNPLALTFVSPSHAAPENKGANAGKGGGYRGGSTKGGSDGP</sequence>
<feature type="compositionally biased region" description="Polar residues" evidence="1">
    <location>
        <begin position="112"/>
        <end position="121"/>
    </location>
</feature>
<name>A0A9P8SC54_9HYPO</name>
<dbReference type="EMBL" id="JAIZPD010000021">
    <property type="protein sequence ID" value="KAH0957273.1"/>
    <property type="molecule type" value="Genomic_DNA"/>
</dbReference>
<dbReference type="Proteomes" id="UP000824596">
    <property type="component" value="Unassembled WGS sequence"/>
</dbReference>
<dbReference type="GeneID" id="68360548"/>
<feature type="compositionally biased region" description="Basic residues" evidence="1">
    <location>
        <begin position="54"/>
        <end position="64"/>
    </location>
</feature>
<evidence type="ECO:0000256" key="1">
    <source>
        <dbReference type="SAM" id="MobiDB-lite"/>
    </source>
</evidence>
<gene>
    <name evidence="2" type="ORF">HRG_11420</name>
</gene>
<feature type="compositionally biased region" description="Gly residues" evidence="1">
    <location>
        <begin position="212"/>
        <end position="230"/>
    </location>
</feature>
<organism evidence="2 3">
    <name type="scientific">Hirsutella rhossiliensis</name>
    <dbReference type="NCBI Taxonomy" id="111463"/>
    <lineage>
        <taxon>Eukaryota</taxon>
        <taxon>Fungi</taxon>
        <taxon>Dikarya</taxon>
        <taxon>Ascomycota</taxon>
        <taxon>Pezizomycotina</taxon>
        <taxon>Sordariomycetes</taxon>
        <taxon>Hypocreomycetidae</taxon>
        <taxon>Hypocreales</taxon>
        <taxon>Ophiocordycipitaceae</taxon>
        <taxon>Hirsutella</taxon>
    </lineage>
</organism>
<accession>A0A9P8SC54</accession>